<dbReference type="EMBL" id="CABPRJ010002396">
    <property type="protein sequence ID" value="VVC45182.1"/>
    <property type="molecule type" value="Genomic_DNA"/>
</dbReference>
<dbReference type="PANTHER" id="PTHR45749">
    <property type="match status" value="1"/>
</dbReference>
<dbReference type="Pfam" id="PF05699">
    <property type="entry name" value="Dimer_Tnp_hAT"/>
    <property type="match status" value="1"/>
</dbReference>
<protein>
    <submittedName>
        <fullName evidence="2">HAT, C-terminal dimerisation domain</fullName>
    </submittedName>
</protein>
<evidence type="ECO:0000259" key="1">
    <source>
        <dbReference type="Pfam" id="PF05699"/>
    </source>
</evidence>
<feature type="domain" description="HAT C-terminal dimerisation" evidence="1">
    <location>
        <begin position="74"/>
        <end position="132"/>
    </location>
</feature>
<name>A0A5E4NK44_9HEMI</name>
<dbReference type="Proteomes" id="UP000325440">
    <property type="component" value="Unassembled WGS sequence"/>
</dbReference>
<accession>A0A5E4NK44</accession>
<evidence type="ECO:0000313" key="3">
    <source>
        <dbReference type="Proteomes" id="UP000325440"/>
    </source>
</evidence>
<dbReference type="AlphaFoldDB" id="A0A5E4NK44"/>
<proteinExistence type="predicted"/>
<keyword evidence="3" id="KW-1185">Reference proteome</keyword>
<reference evidence="2 3" key="1">
    <citation type="submission" date="2019-08" db="EMBL/GenBank/DDBJ databases">
        <authorList>
            <person name="Alioto T."/>
            <person name="Alioto T."/>
            <person name="Gomez Garrido J."/>
        </authorList>
    </citation>
    <scope>NUCLEOTIDE SEQUENCE [LARGE SCALE GENOMIC DNA]</scope>
</reference>
<organism evidence="2 3">
    <name type="scientific">Cinara cedri</name>
    <dbReference type="NCBI Taxonomy" id="506608"/>
    <lineage>
        <taxon>Eukaryota</taxon>
        <taxon>Metazoa</taxon>
        <taxon>Ecdysozoa</taxon>
        <taxon>Arthropoda</taxon>
        <taxon>Hexapoda</taxon>
        <taxon>Insecta</taxon>
        <taxon>Pterygota</taxon>
        <taxon>Neoptera</taxon>
        <taxon>Paraneoptera</taxon>
        <taxon>Hemiptera</taxon>
        <taxon>Sternorrhyncha</taxon>
        <taxon>Aphidomorpha</taxon>
        <taxon>Aphidoidea</taxon>
        <taxon>Aphididae</taxon>
        <taxon>Lachninae</taxon>
        <taxon>Cinara</taxon>
    </lineage>
</organism>
<dbReference type="GO" id="GO:0046983">
    <property type="term" value="F:protein dimerization activity"/>
    <property type="evidence" value="ECO:0007669"/>
    <property type="project" value="InterPro"/>
</dbReference>
<sequence>MEIKSVEIWVDFKPTLAEELLIKSAYDFIAKYRNDIDSDFTHPIVNNSFILKDNITDFKKTTITDLSLFFMIENLSTIFPDIFTATIIFMTIPVISSSAERSFSKLKLLKNYLRNTMSQDRLSSLAILNIERLQISETYVVRIINTFANAKSRKMNCLH</sequence>
<dbReference type="InterPro" id="IPR008906">
    <property type="entry name" value="HATC_C_dom"/>
</dbReference>
<gene>
    <name evidence="2" type="ORF">CINCED_3A002354</name>
</gene>
<evidence type="ECO:0000313" key="2">
    <source>
        <dbReference type="EMBL" id="VVC45182.1"/>
    </source>
</evidence>
<dbReference type="PANTHER" id="PTHR45749:SF21">
    <property type="entry name" value="DUF4371 DOMAIN-CONTAINING PROTEIN"/>
    <property type="match status" value="1"/>
</dbReference>
<dbReference type="OrthoDB" id="6612553at2759"/>